<feature type="non-terminal residue" evidence="1">
    <location>
        <position position="1"/>
    </location>
</feature>
<dbReference type="AlphaFoldDB" id="A0A382XJK6"/>
<organism evidence="1">
    <name type="scientific">marine metagenome</name>
    <dbReference type="NCBI Taxonomy" id="408172"/>
    <lineage>
        <taxon>unclassified sequences</taxon>
        <taxon>metagenomes</taxon>
        <taxon>ecological metagenomes</taxon>
    </lineage>
</organism>
<reference evidence="1" key="1">
    <citation type="submission" date="2018-05" db="EMBL/GenBank/DDBJ databases">
        <authorList>
            <person name="Lanie J.A."/>
            <person name="Ng W.-L."/>
            <person name="Kazmierczak K.M."/>
            <person name="Andrzejewski T.M."/>
            <person name="Davidsen T.M."/>
            <person name="Wayne K.J."/>
            <person name="Tettelin H."/>
            <person name="Glass J.I."/>
            <person name="Rusch D."/>
            <person name="Podicherti R."/>
            <person name="Tsui H.-C.T."/>
            <person name="Winkler M.E."/>
        </authorList>
    </citation>
    <scope>NUCLEOTIDE SEQUENCE</scope>
</reference>
<dbReference type="EMBL" id="UINC01168145">
    <property type="protein sequence ID" value="SVD71024.1"/>
    <property type="molecule type" value="Genomic_DNA"/>
</dbReference>
<sequence>IELSIVVKPKSNILATLLDLEKDMARHKKYAIADTIGDLQEWMKLYDEHPIDYWNYRWSYLKRRLKNLSDMEQELKYLRYQIKKEEK</sequence>
<accession>A0A382XJK6</accession>
<gene>
    <name evidence="1" type="ORF">METZ01_LOCUS423878</name>
</gene>
<proteinExistence type="predicted"/>
<name>A0A382XJK6_9ZZZZ</name>
<evidence type="ECO:0000313" key="1">
    <source>
        <dbReference type="EMBL" id="SVD71024.1"/>
    </source>
</evidence>
<protein>
    <submittedName>
        <fullName evidence="1">Uncharacterized protein</fullName>
    </submittedName>
</protein>